<dbReference type="EMBL" id="MK072181">
    <property type="protein sequence ID" value="AYV79780.1"/>
    <property type="molecule type" value="Genomic_DNA"/>
</dbReference>
<sequence length="208" mass="24608">MDAITETKKHEHDLLAGRAFSLIIYEIIERKITIPVCAIIGEYLPDEMECKYTDGYRPNKCSCYNDGYRNVYGGQLSFRLIQSFEPEYKNIHHISAHHISAHQFTLAHRFDLSILSDDLIGHDMMVIFLGNYITDKIRNRRHRTKPLFSEIVKEFDGRILDIMHKYNRQKFGKICEVPDDGIEVWNTCKNLREYKIWWFNTHIPKLKA</sequence>
<organism evidence="1">
    <name type="scientific">Faunusvirus sp</name>
    <dbReference type="NCBI Taxonomy" id="2487766"/>
    <lineage>
        <taxon>Viruses</taxon>
        <taxon>Varidnaviria</taxon>
        <taxon>Bamfordvirae</taxon>
        <taxon>Nucleocytoviricota</taxon>
        <taxon>Megaviricetes</taxon>
        <taxon>Imitervirales</taxon>
        <taxon>Mimiviridae</taxon>
    </lineage>
</organism>
<proteinExistence type="predicted"/>
<accession>A0A3G4ZY46</accession>
<gene>
    <name evidence="1" type="ORF">Faunusvirus50_6</name>
</gene>
<reference evidence="1" key="1">
    <citation type="submission" date="2018-10" db="EMBL/GenBank/DDBJ databases">
        <title>Hidden diversity of soil giant viruses.</title>
        <authorList>
            <person name="Schulz F."/>
            <person name="Alteio L."/>
            <person name="Goudeau D."/>
            <person name="Ryan E.M."/>
            <person name="Malmstrom R.R."/>
            <person name="Blanchard J."/>
            <person name="Woyke T."/>
        </authorList>
    </citation>
    <scope>NUCLEOTIDE SEQUENCE</scope>
    <source>
        <strain evidence="1">FNV1</strain>
    </source>
</reference>
<evidence type="ECO:0000313" key="1">
    <source>
        <dbReference type="EMBL" id="AYV79780.1"/>
    </source>
</evidence>
<name>A0A3G4ZY46_9VIRU</name>
<protein>
    <submittedName>
        <fullName evidence="1">Uncharacterized protein</fullName>
    </submittedName>
</protein>